<sequence>MSAYEPTLMANVPTGIPAMEVCHPFPVPIS</sequence>
<accession>A0A6J5CT90</accession>
<organism evidence="1 2">
    <name type="scientific">Paraburkholderia phenoliruptrix</name>
    <dbReference type="NCBI Taxonomy" id="252970"/>
    <lineage>
        <taxon>Bacteria</taxon>
        <taxon>Pseudomonadati</taxon>
        <taxon>Pseudomonadota</taxon>
        <taxon>Betaproteobacteria</taxon>
        <taxon>Burkholderiales</taxon>
        <taxon>Burkholderiaceae</taxon>
        <taxon>Paraburkholderia</taxon>
    </lineage>
</organism>
<proteinExistence type="predicted"/>
<dbReference type="EMBL" id="CADIKB010000116">
    <property type="protein sequence ID" value="CAB3743611.1"/>
    <property type="molecule type" value="Genomic_DNA"/>
</dbReference>
<dbReference type="Proteomes" id="UP000494249">
    <property type="component" value="Unassembled WGS sequence"/>
</dbReference>
<name>A0A6J5CT90_9BURK</name>
<evidence type="ECO:0000313" key="1">
    <source>
        <dbReference type="EMBL" id="CAB3743611.1"/>
    </source>
</evidence>
<protein>
    <submittedName>
        <fullName evidence="1">Uncharacterized protein</fullName>
    </submittedName>
</protein>
<dbReference type="AlphaFoldDB" id="A0A6J5CT90"/>
<reference evidence="1 2" key="1">
    <citation type="submission" date="2020-04" db="EMBL/GenBank/DDBJ databases">
        <authorList>
            <person name="De Canck E."/>
        </authorList>
    </citation>
    <scope>NUCLEOTIDE SEQUENCE [LARGE SCALE GENOMIC DNA]</scope>
    <source>
        <strain evidence="1 2">LMG 22037</strain>
    </source>
</reference>
<evidence type="ECO:0000313" key="2">
    <source>
        <dbReference type="Proteomes" id="UP000494249"/>
    </source>
</evidence>
<gene>
    <name evidence="1" type="ORF">LMG22037_06683</name>
</gene>